<organism evidence="2 3">
    <name type="scientific">Batillaria attramentaria</name>
    <dbReference type="NCBI Taxonomy" id="370345"/>
    <lineage>
        <taxon>Eukaryota</taxon>
        <taxon>Metazoa</taxon>
        <taxon>Spiralia</taxon>
        <taxon>Lophotrochozoa</taxon>
        <taxon>Mollusca</taxon>
        <taxon>Gastropoda</taxon>
        <taxon>Caenogastropoda</taxon>
        <taxon>Sorbeoconcha</taxon>
        <taxon>Cerithioidea</taxon>
        <taxon>Batillariidae</taxon>
        <taxon>Batillaria</taxon>
    </lineage>
</organism>
<proteinExistence type="predicted"/>
<dbReference type="AlphaFoldDB" id="A0ABD0JEY5"/>
<dbReference type="EMBL" id="JACVVK020000467">
    <property type="protein sequence ID" value="KAK7473495.1"/>
    <property type="molecule type" value="Genomic_DNA"/>
</dbReference>
<reference evidence="2 3" key="1">
    <citation type="journal article" date="2023" name="Sci. Data">
        <title>Genome assembly of the Korean intertidal mud-creeper Batillaria attramentaria.</title>
        <authorList>
            <person name="Patra A.K."/>
            <person name="Ho P.T."/>
            <person name="Jun S."/>
            <person name="Lee S.J."/>
            <person name="Kim Y."/>
            <person name="Won Y.J."/>
        </authorList>
    </citation>
    <scope>NUCLEOTIDE SEQUENCE [LARGE SCALE GENOMIC DNA]</scope>
    <source>
        <strain evidence="2">Wonlab-2016</strain>
    </source>
</reference>
<name>A0ABD0JEY5_9CAEN</name>
<dbReference type="Proteomes" id="UP001519460">
    <property type="component" value="Unassembled WGS sequence"/>
</dbReference>
<gene>
    <name evidence="2" type="ORF">BaRGS_00035248</name>
</gene>
<feature type="region of interest" description="Disordered" evidence="1">
    <location>
        <begin position="13"/>
        <end position="38"/>
    </location>
</feature>
<evidence type="ECO:0000313" key="3">
    <source>
        <dbReference type="Proteomes" id="UP001519460"/>
    </source>
</evidence>
<comment type="caution">
    <text evidence="2">The sequence shown here is derived from an EMBL/GenBank/DDBJ whole genome shotgun (WGS) entry which is preliminary data.</text>
</comment>
<sequence>MFPLGIIHLGYPGKGRSKQAMERERAGGDGRRPSADQSSIVPIGLPSRCDKMEGLIYFLDQKENPMVCDCILGRETLCFSLPSRLAISAPWDASPVYVELSRAPCLMSSMWRRSLDRVCPVIWEVHTF</sequence>
<accession>A0ABD0JEY5</accession>
<protein>
    <submittedName>
        <fullName evidence="2">Uncharacterized protein</fullName>
    </submittedName>
</protein>
<feature type="compositionally biased region" description="Basic and acidic residues" evidence="1">
    <location>
        <begin position="19"/>
        <end position="34"/>
    </location>
</feature>
<keyword evidence="3" id="KW-1185">Reference proteome</keyword>
<evidence type="ECO:0000313" key="2">
    <source>
        <dbReference type="EMBL" id="KAK7473495.1"/>
    </source>
</evidence>
<evidence type="ECO:0000256" key="1">
    <source>
        <dbReference type="SAM" id="MobiDB-lite"/>
    </source>
</evidence>